<proteinExistence type="predicted"/>
<evidence type="ECO:0000256" key="6">
    <source>
        <dbReference type="SAM" id="MobiDB-lite"/>
    </source>
</evidence>
<accession>A0A2N1PNU8</accession>
<evidence type="ECO:0000256" key="2">
    <source>
        <dbReference type="ARBA" id="ARBA00022475"/>
    </source>
</evidence>
<organism evidence="8 9">
    <name type="scientific">Candidatus Wallbacteria bacterium HGW-Wallbacteria-1</name>
    <dbReference type="NCBI Taxonomy" id="2013854"/>
    <lineage>
        <taxon>Bacteria</taxon>
        <taxon>Candidatus Walliibacteriota</taxon>
    </lineage>
</organism>
<evidence type="ECO:0000256" key="5">
    <source>
        <dbReference type="ARBA" id="ARBA00023136"/>
    </source>
</evidence>
<dbReference type="EMBL" id="PGXC01000009">
    <property type="protein sequence ID" value="PKK89952.1"/>
    <property type="molecule type" value="Genomic_DNA"/>
</dbReference>
<dbReference type="InterPro" id="IPR005899">
    <property type="entry name" value="Na_pump_deCOase"/>
</dbReference>
<evidence type="ECO:0000256" key="3">
    <source>
        <dbReference type="ARBA" id="ARBA00022692"/>
    </source>
</evidence>
<gene>
    <name evidence="8" type="ORF">CVV64_11500</name>
</gene>
<dbReference type="AlphaFoldDB" id="A0A2N1PNU8"/>
<dbReference type="GO" id="GO:0015081">
    <property type="term" value="F:sodium ion transmembrane transporter activity"/>
    <property type="evidence" value="ECO:0007669"/>
    <property type="project" value="InterPro"/>
</dbReference>
<feature type="compositionally biased region" description="Polar residues" evidence="6">
    <location>
        <begin position="55"/>
        <end position="76"/>
    </location>
</feature>
<dbReference type="GO" id="GO:0005886">
    <property type="term" value="C:plasma membrane"/>
    <property type="evidence" value="ECO:0007669"/>
    <property type="project" value="UniProtKB-SubCell"/>
</dbReference>
<evidence type="ECO:0000256" key="4">
    <source>
        <dbReference type="ARBA" id="ARBA00022989"/>
    </source>
</evidence>
<dbReference type="Pfam" id="PF04277">
    <property type="entry name" value="OAD_gamma"/>
    <property type="match status" value="1"/>
</dbReference>
<evidence type="ECO:0000256" key="7">
    <source>
        <dbReference type="SAM" id="Phobius"/>
    </source>
</evidence>
<reference evidence="8 9" key="1">
    <citation type="journal article" date="2017" name="ISME J.">
        <title>Potential for microbial H2 and metal transformations associated with novel bacteria and archaea in deep terrestrial subsurface sediments.</title>
        <authorList>
            <person name="Hernsdorf A.W."/>
            <person name="Amano Y."/>
            <person name="Miyakawa K."/>
            <person name="Ise K."/>
            <person name="Suzuki Y."/>
            <person name="Anantharaman K."/>
            <person name="Probst A."/>
            <person name="Burstein D."/>
            <person name="Thomas B.C."/>
            <person name="Banfield J.F."/>
        </authorList>
    </citation>
    <scope>NUCLEOTIDE SEQUENCE [LARGE SCALE GENOMIC DNA]</scope>
    <source>
        <strain evidence="8">HGW-Wallbacteria-1</strain>
    </source>
</reference>
<keyword evidence="4 7" id="KW-1133">Transmembrane helix</keyword>
<evidence type="ECO:0000313" key="8">
    <source>
        <dbReference type="EMBL" id="PKK89952.1"/>
    </source>
</evidence>
<keyword evidence="5 7" id="KW-0472">Membrane</keyword>
<evidence type="ECO:0000256" key="1">
    <source>
        <dbReference type="ARBA" id="ARBA00004236"/>
    </source>
</evidence>
<sequence length="139" mass="15233">MILSAAVAATSEATLSQGLTISMVGMGVVFCGLVFLYSVMLLLDATINRVPKRQVTPSASGTSNDPSKEQGSSSGSEPDEVVAAMIGFSLYLYNRKYEEAKEFILTGQKREIPYKPWSMAGRYIEVNRDFVRKANRAPR</sequence>
<name>A0A2N1PNU8_9BACT</name>
<dbReference type="Proteomes" id="UP000233256">
    <property type="component" value="Unassembled WGS sequence"/>
</dbReference>
<protein>
    <submittedName>
        <fullName evidence="8">Uncharacterized protein</fullName>
    </submittedName>
</protein>
<evidence type="ECO:0000313" key="9">
    <source>
        <dbReference type="Proteomes" id="UP000233256"/>
    </source>
</evidence>
<feature type="region of interest" description="Disordered" evidence="6">
    <location>
        <begin position="53"/>
        <end position="78"/>
    </location>
</feature>
<feature type="transmembrane region" description="Helical" evidence="7">
    <location>
        <begin position="23"/>
        <end position="43"/>
    </location>
</feature>
<comment type="caution">
    <text evidence="8">The sequence shown here is derived from an EMBL/GenBank/DDBJ whole genome shotgun (WGS) entry which is preliminary data.</text>
</comment>
<keyword evidence="3 7" id="KW-0812">Transmembrane</keyword>
<keyword evidence="2" id="KW-1003">Cell membrane</keyword>
<dbReference type="GO" id="GO:0036376">
    <property type="term" value="P:sodium ion export across plasma membrane"/>
    <property type="evidence" value="ECO:0007669"/>
    <property type="project" value="InterPro"/>
</dbReference>
<comment type="subcellular location">
    <subcellularLocation>
        <location evidence="1">Cell membrane</location>
    </subcellularLocation>
</comment>